<keyword evidence="2" id="KW-1185">Reference proteome</keyword>
<dbReference type="AlphaFoldDB" id="A0A167WHZ0"/>
<dbReference type="EMBL" id="KV417803">
    <property type="protein sequence ID" value="KZP06121.1"/>
    <property type="molecule type" value="Genomic_DNA"/>
</dbReference>
<evidence type="ECO:0000313" key="2">
    <source>
        <dbReference type="Proteomes" id="UP000076532"/>
    </source>
</evidence>
<evidence type="ECO:0000313" key="1">
    <source>
        <dbReference type="EMBL" id="KZP06121.1"/>
    </source>
</evidence>
<proteinExistence type="predicted"/>
<dbReference type="Proteomes" id="UP000076532">
    <property type="component" value="Unassembled WGS sequence"/>
</dbReference>
<dbReference type="Gene3D" id="3.80.10.10">
    <property type="entry name" value="Ribonuclease Inhibitor"/>
    <property type="match status" value="1"/>
</dbReference>
<protein>
    <recommendedName>
        <fullName evidence="3">F-box domain-containing protein</fullName>
    </recommendedName>
</protein>
<dbReference type="SUPFAM" id="SSF52047">
    <property type="entry name" value="RNI-like"/>
    <property type="match status" value="1"/>
</dbReference>
<evidence type="ECO:0008006" key="3">
    <source>
        <dbReference type="Google" id="ProtNLM"/>
    </source>
</evidence>
<name>A0A167WHZ0_9AGAM</name>
<accession>A0A167WHZ0</accession>
<dbReference type="InterPro" id="IPR032675">
    <property type="entry name" value="LRR_dom_sf"/>
</dbReference>
<sequence length="432" mass="48840">MHVPISALPCEILDDIFLLCQLSGPKAGEGLRIEQTLSHVSHSWREWALDTSLLWTRIEWHRPRRHDEYIMDSYLKRSKRLTIEIVMKRCPNGRLNRALWALIQPELFRCTQLVVDFRWNSGSSGGRQHLEAIQALAHSAAPVMQSLNITSQLDQGHTAIPFFTGGTPLLTHLALHSQAPHMILASLKSVTTLSLDVLSLAGHRGIPTAWINRLQDMPCLTHLRLDNAKGRQFDGAPNTLSKLQTLYLYMSSFGIEDGLRILQRFSMPLLQELTIDRNTYIKNSWESDDTVPRSLMEVGATQFPSLTRLCGWPDLASRHLLELSRAFPFLEEIYAVQWSSECTWGTTIQRLTNSPHWSRLHTLGIAGIQLNDESLLSLDRRTVHSVKRLVLSPELVEEARGYILGAALPFEVANISLSTPFPLTGLDKVPWN</sequence>
<dbReference type="OrthoDB" id="2884925at2759"/>
<gene>
    <name evidence="1" type="ORF">FIBSPDRAFT_1053712</name>
</gene>
<organism evidence="1 2">
    <name type="scientific">Athelia psychrophila</name>
    <dbReference type="NCBI Taxonomy" id="1759441"/>
    <lineage>
        <taxon>Eukaryota</taxon>
        <taxon>Fungi</taxon>
        <taxon>Dikarya</taxon>
        <taxon>Basidiomycota</taxon>
        <taxon>Agaricomycotina</taxon>
        <taxon>Agaricomycetes</taxon>
        <taxon>Agaricomycetidae</taxon>
        <taxon>Atheliales</taxon>
        <taxon>Atheliaceae</taxon>
        <taxon>Athelia</taxon>
    </lineage>
</organism>
<reference evidence="1 2" key="1">
    <citation type="journal article" date="2016" name="Mol. Biol. Evol.">
        <title>Comparative Genomics of Early-Diverging Mushroom-Forming Fungi Provides Insights into the Origins of Lignocellulose Decay Capabilities.</title>
        <authorList>
            <person name="Nagy L.G."/>
            <person name="Riley R."/>
            <person name="Tritt A."/>
            <person name="Adam C."/>
            <person name="Daum C."/>
            <person name="Floudas D."/>
            <person name="Sun H."/>
            <person name="Yadav J.S."/>
            <person name="Pangilinan J."/>
            <person name="Larsson K.H."/>
            <person name="Matsuura K."/>
            <person name="Barry K."/>
            <person name="Labutti K."/>
            <person name="Kuo R."/>
            <person name="Ohm R.A."/>
            <person name="Bhattacharya S.S."/>
            <person name="Shirouzu T."/>
            <person name="Yoshinaga Y."/>
            <person name="Martin F.M."/>
            <person name="Grigoriev I.V."/>
            <person name="Hibbett D.S."/>
        </authorList>
    </citation>
    <scope>NUCLEOTIDE SEQUENCE [LARGE SCALE GENOMIC DNA]</scope>
    <source>
        <strain evidence="1 2">CBS 109695</strain>
    </source>
</reference>